<evidence type="ECO:0000256" key="1">
    <source>
        <dbReference type="ARBA" id="ARBA00004429"/>
    </source>
</evidence>
<keyword evidence="10" id="KW-0614">Plasmid</keyword>
<feature type="transmembrane region" description="Helical" evidence="9">
    <location>
        <begin position="316"/>
        <end position="337"/>
    </location>
</feature>
<gene>
    <name evidence="13" type="primary">yedE</name>
    <name evidence="11" type="ORF">B6U60_08725</name>
    <name evidence="12" type="ORF">DB362_06780</name>
    <name evidence="10" type="ORF">LSJ_2032</name>
    <name evidence="13" type="ORF">QFE45_09765</name>
</gene>
<reference evidence="12 16" key="3">
    <citation type="submission" date="2018-05" db="EMBL/GenBank/DDBJ databases">
        <title>Lactobacillus salivarius genome sequencing and assembly.</title>
        <authorList>
            <person name="Audisio C."/>
            <person name="Albarracin L."/>
            <person name="Torres M.J."/>
            <person name="Hebert E.M."/>
            <person name="Saavedra L."/>
        </authorList>
    </citation>
    <scope>NUCLEOTIDE SEQUENCE [LARGE SCALE GENOMIC DNA]</scope>
    <source>
        <strain evidence="12 16">A3iob</strain>
    </source>
</reference>
<keyword evidence="3" id="KW-1003">Cell membrane</keyword>
<evidence type="ECO:0000256" key="2">
    <source>
        <dbReference type="ARBA" id="ARBA00022448"/>
    </source>
</evidence>
<dbReference type="EMBL" id="NBEB01000081">
    <property type="protein sequence ID" value="OQQ82181.1"/>
    <property type="molecule type" value="Genomic_DNA"/>
</dbReference>
<evidence type="ECO:0000313" key="11">
    <source>
        <dbReference type="EMBL" id="OQQ82181.1"/>
    </source>
</evidence>
<feature type="transmembrane region" description="Helical" evidence="9">
    <location>
        <begin position="253"/>
        <end position="274"/>
    </location>
</feature>
<keyword evidence="7 9" id="KW-0472">Membrane</keyword>
<evidence type="ECO:0000256" key="7">
    <source>
        <dbReference type="ARBA" id="ARBA00023136"/>
    </source>
</evidence>
<evidence type="ECO:0000256" key="3">
    <source>
        <dbReference type="ARBA" id="ARBA00022475"/>
    </source>
</evidence>
<dbReference type="EMBL" id="CP007647">
    <property type="protein sequence ID" value="AIR11450.1"/>
    <property type="molecule type" value="Genomic_DNA"/>
</dbReference>
<evidence type="ECO:0000313" key="13">
    <source>
        <dbReference type="EMBL" id="WII29649.1"/>
    </source>
</evidence>
<dbReference type="InterPro" id="IPR007272">
    <property type="entry name" value="Sulf_transp_TsuA/YedE"/>
</dbReference>
<evidence type="ECO:0000313" key="12">
    <source>
        <dbReference type="EMBL" id="PWG51520.1"/>
    </source>
</evidence>
<organism evidence="10 14">
    <name type="scientific">Ligilactobacillus salivarius</name>
    <dbReference type="NCBI Taxonomy" id="1624"/>
    <lineage>
        <taxon>Bacteria</taxon>
        <taxon>Bacillati</taxon>
        <taxon>Bacillota</taxon>
        <taxon>Bacilli</taxon>
        <taxon>Lactobacillales</taxon>
        <taxon>Lactobacillaceae</taxon>
        <taxon>Ligilactobacillus</taxon>
    </lineage>
</organism>
<evidence type="ECO:0000313" key="15">
    <source>
        <dbReference type="Proteomes" id="UP000192638"/>
    </source>
</evidence>
<dbReference type="Proteomes" id="UP000029488">
    <property type="component" value="Plasmid pMP1046A"/>
</dbReference>
<feature type="transmembrane region" description="Helical" evidence="9">
    <location>
        <begin position="280"/>
        <end position="304"/>
    </location>
</feature>
<evidence type="ECO:0000313" key="17">
    <source>
        <dbReference type="Proteomes" id="UP001231316"/>
    </source>
</evidence>
<feature type="transmembrane region" description="Helical" evidence="9">
    <location>
        <begin position="69"/>
        <end position="91"/>
    </location>
</feature>
<dbReference type="NCBIfam" id="NF033796">
    <property type="entry name" value="selen_YedE_FdhT"/>
    <property type="match status" value="1"/>
</dbReference>
<evidence type="ECO:0000256" key="6">
    <source>
        <dbReference type="ARBA" id="ARBA00022989"/>
    </source>
</evidence>
<evidence type="ECO:0000313" key="10">
    <source>
        <dbReference type="EMBL" id="AIR11450.1"/>
    </source>
</evidence>
<keyword evidence="4" id="KW-0997">Cell inner membrane</keyword>
<evidence type="ECO:0000256" key="4">
    <source>
        <dbReference type="ARBA" id="ARBA00022519"/>
    </source>
</evidence>
<dbReference type="Proteomes" id="UP001231316">
    <property type="component" value="Plasmid unnamed1"/>
</dbReference>
<comment type="subcellular location">
    <subcellularLocation>
        <location evidence="1">Cell inner membrane</location>
        <topology evidence="1">Multi-pass membrane protein</topology>
    </subcellularLocation>
</comment>
<protein>
    <submittedName>
        <fullName evidence="10">Putative membrane protein</fullName>
    </submittedName>
    <submittedName>
        <fullName evidence="13">Selenium metabolism membrane protein YedE/FdhT</fullName>
    </submittedName>
    <submittedName>
        <fullName evidence="12">YeeE/YedE family protein</fullName>
    </submittedName>
</protein>
<dbReference type="Proteomes" id="UP000245607">
    <property type="component" value="Unassembled WGS sequence"/>
</dbReference>
<feature type="transmembrane region" description="Helical" evidence="9">
    <location>
        <begin position="12"/>
        <end position="35"/>
    </location>
</feature>
<geneLocation type="plasmid" evidence="13 17">
    <name>unnamed1</name>
</geneLocation>
<dbReference type="Pfam" id="PF04143">
    <property type="entry name" value="Sulf_transp"/>
    <property type="match status" value="2"/>
</dbReference>
<geneLocation type="plasmid" evidence="10 14">
    <name>pMP1046A</name>
</geneLocation>
<evidence type="ECO:0000313" key="16">
    <source>
        <dbReference type="Proteomes" id="UP000245607"/>
    </source>
</evidence>
<feature type="transmembrane region" description="Helical" evidence="9">
    <location>
        <begin position="103"/>
        <end position="123"/>
    </location>
</feature>
<dbReference type="RefSeq" id="WP_044005685.1">
    <property type="nucleotide sequence ID" value="NZ_CP007647.1"/>
</dbReference>
<evidence type="ECO:0000313" key="14">
    <source>
        <dbReference type="Proteomes" id="UP000029488"/>
    </source>
</evidence>
<feature type="transmembrane region" description="Helical" evidence="9">
    <location>
        <begin position="357"/>
        <end position="380"/>
    </location>
</feature>
<accession>A0A089QFD8</accession>
<dbReference type="KEGG" id="lsj:LSJ_2032"/>
<keyword evidence="6 9" id="KW-1133">Transmembrane helix</keyword>
<feature type="transmembrane region" description="Helical" evidence="9">
    <location>
        <begin position="194"/>
        <end position="209"/>
    </location>
</feature>
<keyword evidence="5 9" id="KW-0812">Transmembrane</keyword>
<dbReference type="GO" id="GO:0005886">
    <property type="term" value="C:plasma membrane"/>
    <property type="evidence" value="ECO:0007669"/>
    <property type="project" value="UniProtKB-SubCell"/>
</dbReference>
<evidence type="ECO:0000256" key="5">
    <source>
        <dbReference type="ARBA" id="ARBA00022692"/>
    </source>
</evidence>
<dbReference type="InterPro" id="IPR047732">
    <property type="entry name" value="YedE-like"/>
</dbReference>
<name>A0A089QFD8_9LACO</name>
<evidence type="ECO:0000256" key="9">
    <source>
        <dbReference type="SAM" id="Phobius"/>
    </source>
</evidence>
<feature type="transmembrane region" description="Helical" evidence="9">
    <location>
        <begin position="215"/>
        <end position="232"/>
    </location>
</feature>
<reference evidence="13" key="4">
    <citation type="submission" date="2023-04" db="EMBL/GenBank/DDBJ databases">
        <title>Four porcine-derived lactic acid bacteria strains analyses and their evaluation as potential probiotics based on genomics.</title>
        <authorList>
            <person name="Niu D."/>
        </authorList>
    </citation>
    <scope>NUCLEOTIDE SEQUENCE</scope>
    <source>
        <strain evidence="13">ZSA5</strain>
        <plasmid evidence="13">unnamed1</plasmid>
    </source>
</reference>
<evidence type="ECO:0000256" key="8">
    <source>
        <dbReference type="ARBA" id="ARBA00035655"/>
    </source>
</evidence>
<dbReference type="Proteomes" id="UP000192638">
    <property type="component" value="Unassembled WGS sequence"/>
</dbReference>
<comment type="similarity">
    <text evidence="8">Belongs to the TsuA/YedE (TC 9.B.102) family.</text>
</comment>
<reference evidence="10 14" key="1">
    <citation type="journal article" date="2014" name="BMC Genomics">
        <title>Unusual genome complexity in Lactobacillus salivarius JCM1046.</title>
        <authorList>
            <person name="Raftis E.J."/>
            <person name="Forde B.M."/>
            <person name="Claesson M.J."/>
            <person name="O'Toole P.W."/>
        </authorList>
    </citation>
    <scope>NUCLEOTIDE SEQUENCE [LARGE SCALE GENOMIC DNA]</scope>
    <source>
        <strain evidence="10 14">JCM1046</strain>
        <plasmid evidence="10 14">pMP1046A</plasmid>
    </source>
</reference>
<dbReference type="PANTHER" id="PTHR30574:SF1">
    <property type="entry name" value="SULPHUR TRANSPORT DOMAIN-CONTAINING PROTEIN"/>
    <property type="match status" value="1"/>
</dbReference>
<dbReference type="EMBL" id="QFAS01000008">
    <property type="protein sequence ID" value="PWG51520.1"/>
    <property type="molecule type" value="Genomic_DNA"/>
</dbReference>
<proteinExistence type="inferred from homology"/>
<sequence>MIEKLRKTWKPMPVTVILGVLAAYYFGITGAFWAVTGEFTRWGASLMKMCGVDISKYSYLKLIHYKGTILTRVDGVMILGMFLGMFIAAALSNNIKFRVPQSMVRVFQAIIGGIIAGFGARLAMGCNLAAFFTGIPQFSFHAWIFAIFMGCGTYVGTKIISLPLFQTKMVMKKNKNGKSKYTYQAKNSDMKNKIYIAIGCLLVILLFVHSFRMQLVLGMASLFGLLFGFLLEKGQICFTSGFRDLWLAGRTNMMQAIIAGMAISSLGTFSFILFGRTPLIFWVGPNVVIGGFLFGVGIVIAGGCETGWMYRAMEGQVHYMLVGLGNVIGSILLVLVWNKIAPVMVYPYPKVNLLKTFGYTGGLAVTYILLGIAFLLTIWWQRFFFKKNKQ</sequence>
<keyword evidence="2" id="KW-0813">Transport</keyword>
<reference evidence="11 15" key="2">
    <citation type="submission" date="2017-03" db="EMBL/GenBank/DDBJ databases">
        <title>Phylogenomics and comparative genomics of Lactobacillus salivarius, a mammalian gut commensal.</title>
        <authorList>
            <person name="Harris H.M."/>
        </authorList>
    </citation>
    <scope>NUCLEOTIDE SEQUENCE [LARGE SCALE GENOMIC DNA]</scope>
    <source>
        <strain evidence="11 15">LMG 14477</strain>
    </source>
</reference>
<dbReference type="PANTHER" id="PTHR30574">
    <property type="entry name" value="INNER MEMBRANE PROTEIN YEDE"/>
    <property type="match status" value="1"/>
</dbReference>
<dbReference type="EMBL" id="CP123972">
    <property type="protein sequence ID" value="WII29649.1"/>
    <property type="molecule type" value="Genomic_DNA"/>
</dbReference>
<dbReference type="AlphaFoldDB" id="A0A089QFD8"/>
<feature type="transmembrane region" description="Helical" evidence="9">
    <location>
        <begin position="143"/>
        <end position="165"/>
    </location>
</feature>